<name>A0A953ID81_SYMTR</name>
<organism evidence="1 2">
    <name type="scientific">Symbiobacterium thermophilum</name>
    <dbReference type="NCBI Taxonomy" id="2734"/>
    <lineage>
        <taxon>Bacteria</taxon>
        <taxon>Bacillati</taxon>
        <taxon>Bacillota</taxon>
        <taxon>Clostridia</taxon>
        <taxon>Eubacteriales</taxon>
        <taxon>Symbiobacteriaceae</taxon>
        <taxon>Symbiobacterium</taxon>
    </lineage>
</organism>
<dbReference type="NCBIfam" id="TIGR01725">
    <property type="entry name" value="phge_HK97_gp10"/>
    <property type="match status" value="1"/>
</dbReference>
<reference evidence="1" key="1">
    <citation type="submission" date="2017-11" db="EMBL/GenBank/DDBJ databases">
        <title>Three new genomes from thermophilic consortium.</title>
        <authorList>
            <person name="Quaggio R."/>
            <person name="Amgarten D."/>
            <person name="Setubal J.C."/>
        </authorList>
    </citation>
    <scope>NUCLEOTIDE SEQUENCE</scope>
    <source>
        <strain evidence="1">ZCTH01-B2</strain>
    </source>
</reference>
<sequence length="134" mass="14892">MQGGGLMPASFDIEGLAQIQKRIEKLGKQGRRIENDAIQAGAKIVAERMRREVPVSNIDHLHIRDDIHVSKTKRQQGIAYAEVGPGQETAWRARFLELGTVKMAPRPFISKAGELSRNKALEAIKQELRKGLGL</sequence>
<dbReference type="Pfam" id="PF04883">
    <property type="entry name" value="HK97-gp10_like"/>
    <property type="match status" value="1"/>
</dbReference>
<evidence type="ECO:0000313" key="1">
    <source>
        <dbReference type="EMBL" id="MBY6276145.1"/>
    </source>
</evidence>
<evidence type="ECO:0008006" key="3">
    <source>
        <dbReference type="Google" id="ProtNLM"/>
    </source>
</evidence>
<dbReference type="InterPro" id="IPR010064">
    <property type="entry name" value="HK97-gp10_tail"/>
</dbReference>
<dbReference type="AlphaFoldDB" id="A0A953ID81"/>
<comment type="caution">
    <text evidence="1">The sequence shown here is derived from an EMBL/GenBank/DDBJ whole genome shotgun (WGS) entry which is preliminary data.</text>
</comment>
<accession>A0A953ID81</accession>
<dbReference type="EMBL" id="PIUK01000061">
    <property type="protein sequence ID" value="MBY6276145.1"/>
    <property type="molecule type" value="Genomic_DNA"/>
</dbReference>
<dbReference type="Proteomes" id="UP000732377">
    <property type="component" value="Unassembled WGS sequence"/>
</dbReference>
<evidence type="ECO:0000313" key="2">
    <source>
        <dbReference type="Proteomes" id="UP000732377"/>
    </source>
</evidence>
<proteinExistence type="predicted"/>
<gene>
    <name evidence="1" type="ORF">CWE10_07980</name>
</gene>
<protein>
    <recommendedName>
        <fullName evidence="3">HK97 gp10 family phage protein</fullName>
    </recommendedName>
</protein>